<evidence type="ECO:0000256" key="3">
    <source>
        <dbReference type="ARBA" id="ARBA00023004"/>
    </source>
</evidence>
<keyword evidence="2" id="KW-0479">Metal-binding</keyword>
<evidence type="ECO:0000313" key="7">
    <source>
        <dbReference type="Proteomes" id="UP000287336"/>
    </source>
</evidence>
<evidence type="ECO:0000256" key="4">
    <source>
        <dbReference type="ARBA" id="ARBA00023014"/>
    </source>
</evidence>
<reference evidence="6 7" key="1">
    <citation type="submission" date="2018-12" db="EMBL/GenBank/DDBJ databases">
        <title>three novel Halomonas strain isolated from plants.</title>
        <authorList>
            <person name="Sun C."/>
        </authorList>
    </citation>
    <scope>NUCLEOTIDE SEQUENCE [LARGE SCALE GENOMIC DNA]</scope>
    <source>
        <strain evidence="6 7">DSM 19434</strain>
    </source>
</reference>
<comment type="caution">
    <text evidence="6">The sequence shown here is derived from an EMBL/GenBank/DDBJ whole genome shotgun (WGS) entry which is preliminary data.</text>
</comment>
<dbReference type="OrthoDB" id="9806195at2"/>
<feature type="domain" description="4Fe-4S ferredoxin-type" evidence="5">
    <location>
        <begin position="20"/>
        <end position="49"/>
    </location>
</feature>
<evidence type="ECO:0000259" key="5">
    <source>
        <dbReference type="PROSITE" id="PS51379"/>
    </source>
</evidence>
<dbReference type="GO" id="GO:0046872">
    <property type="term" value="F:metal ion binding"/>
    <property type="evidence" value="ECO:0007669"/>
    <property type="project" value="UniProtKB-KW"/>
</dbReference>
<dbReference type="PANTHER" id="PTHR43687:SF2">
    <property type="entry name" value="FERREDOXIN 3"/>
    <property type="match status" value="1"/>
</dbReference>
<dbReference type="Proteomes" id="UP000287336">
    <property type="component" value="Unassembled WGS sequence"/>
</dbReference>
<dbReference type="Gene3D" id="3.30.70.20">
    <property type="match status" value="1"/>
</dbReference>
<dbReference type="GO" id="GO:0051539">
    <property type="term" value="F:4 iron, 4 sulfur cluster binding"/>
    <property type="evidence" value="ECO:0007669"/>
    <property type="project" value="UniProtKB-KW"/>
</dbReference>
<proteinExistence type="predicted"/>
<keyword evidence="1" id="KW-0004">4Fe-4S</keyword>
<dbReference type="EMBL" id="RZHG01000026">
    <property type="protein sequence ID" value="RUR28347.1"/>
    <property type="molecule type" value="Genomic_DNA"/>
</dbReference>
<protein>
    <submittedName>
        <fullName evidence="6">4Fe-4S dicluster domain-containing protein</fullName>
    </submittedName>
</protein>
<keyword evidence="7" id="KW-1185">Reference proteome</keyword>
<keyword evidence="3" id="KW-0408">Iron</keyword>
<dbReference type="AlphaFoldDB" id="A0A433KHK3"/>
<dbReference type="InterPro" id="IPR008333">
    <property type="entry name" value="Cbr1-like_FAD-bd_dom"/>
</dbReference>
<dbReference type="Gene3D" id="2.40.30.10">
    <property type="entry name" value="Translation factors"/>
    <property type="match status" value="1"/>
</dbReference>
<name>A0A433KHK3_9GAMM</name>
<dbReference type="Pfam" id="PF12838">
    <property type="entry name" value="Fer4_7"/>
    <property type="match status" value="1"/>
</dbReference>
<dbReference type="InterPro" id="IPR017938">
    <property type="entry name" value="Riboflavin_synthase-like_b-brl"/>
</dbReference>
<dbReference type="InterPro" id="IPR017896">
    <property type="entry name" value="4Fe4S_Fe-S-bd"/>
</dbReference>
<dbReference type="RefSeq" id="WP_126948568.1">
    <property type="nucleotide sequence ID" value="NZ_RZHG01000026.1"/>
</dbReference>
<organism evidence="6 7">
    <name type="scientific">Vreelandella andesensis</name>
    <dbReference type="NCBI Taxonomy" id="447567"/>
    <lineage>
        <taxon>Bacteria</taxon>
        <taxon>Pseudomonadati</taxon>
        <taxon>Pseudomonadota</taxon>
        <taxon>Gammaproteobacteria</taxon>
        <taxon>Oceanospirillales</taxon>
        <taxon>Halomonadaceae</taxon>
        <taxon>Vreelandella</taxon>
    </lineage>
</organism>
<evidence type="ECO:0000313" key="6">
    <source>
        <dbReference type="EMBL" id="RUR28347.1"/>
    </source>
</evidence>
<accession>A0A433KHK3</accession>
<dbReference type="SUPFAM" id="SSF54862">
    <property type="entry name" value="4Fe-4S ferredoxins"/>
    <property type="match status" value="1"/>
</dbReference>
<sequence length="231" mass="25747">MPDPKFTKPWHGVPREDIHWNPTIIEDACIGCGTCVTGCSRLVYRYDFERKKPVVVDPLNCMVGCTTCANTCPSHAIAFPSIDSVLALEARADVRHAVEDDLLTRRDMLESPLTIPHPDRIITLSVSAIANSPHSDGSIDLHIWRIEGGRFTTWAFNDMNVGDHLQARGPLGDFTMRSGPDVPVDGVVAEHKHRRLQGIELHRLLHQQCQPVDRLAHVHHFPAQINVDVGI</sequence>
<dbReference type="PANTHER" id="PTHR43687">
    <property type="entry name" value="ADENYLYLSULFATE REDUCTASE, BETA SUBUNIT"/>
    <property type="match status" value="1"/>
</dbReference>
<evidence type="ECO:0000256" key="1">
    <source>
        <dbReference type="ARBA" id="ARBA00022485"/>
    </source>
</evidence>
<keyword evidence="4" id="KW-0411">Iron-sulfur</keyword>
<dbReference type="InterPro" id="IPR050572">
    <property type="entry name" value="Fe-S_Ferredoxin"/>
</dbReference>
<dbReference type="Pfam" id="PF00970">
    <property type="entry name" value="FAD_binding_6"/>
    <property type="match status" value="1"/>
</dbReference>
<dbReference type="PROSITE" id="PS51379">
    <property type="entry name" value="4FE4S_FER_2"/>
    <property type="match status" value="2"/>
</dbReference>
<feature type="domain" description="4Fe-4S ferredoxin-type" evidence="5">
    <location>
        <begin position="52"/>
        <end position="82"/>
    </location>
</feature>
<evidence type="ECO:0000256" key="2">
    <source>
        <dbReference type="ARBA" id="ARBA00022723"/>
    </source>
</evidence>
<dbReference type="SUPFAM" id="SSF63380">
    <property type="entry name" value="Riboflavin synthase domain-like"/>
    <property type="match status" value="1"/>
</dbReference>
<gene>
    <name evidence="6" type="ORF">ELY33_14200</name>
</gene>